<dbReference type="EMBL" id="CAUYUJ010004268">
    <property type="protein sequence ID" value="CAK0808829.1"/>
    <property type="molecule type" value="Genomic_DNA"/>
</dbReference>
<sequence>MAACSAALAFASASPRSVLPTAARALPMRGDAPRVSMAPAPVQDAAAAFASGGDHLSLTAKLGCAVSVIGTVAMYGRGMMKVRQRAAIRKKARGGQRGRRALQKPIRYLDMERVPPDDKKGTRHGPLRVCVSKIYKVIRDCNPSDEMEFMPEPPKGLFGRLREWLRGPWRQ</sequence>
<accession>A0ABN9QRH4</accession>
<evidence type="ECO:0000313" key="1">
    <source>
        <dbReference type="EMBL" id="CAK0808829.1"/>
    </source>
</evidence>
<organism evidence="1 2">
    <name type="scientific">Prorocentrum cordatum</name>
    <dbReference type="NCBI Taxonomy" id="2364126"/>
    <lineage>
        <taxon>Eukaryota</taxon>
        <taxon>Sar</taxon>
        <taxon>Alveolata</taxon>
        <taxon>Dinophyceae</taxon>
        <taxon>Prorocentrales</taxon>
        <taxon>Prorocentraceae</taxon>
        <taxon>Prorocentrum</taxon>
    </lineage>
</organism>
<evidence type="ECO:0000313" key="2">
    <source>
        <dbReference type="Proteomes" id="UP001189429"/>
    </source>
</evidence>
<gene>
    <name evidence="1" type="ORF">PCOR1329_LOCUS14293</name>
</gene>
<proteinExistence type="predicted"/>
<protein>
    <recommendedName>
        <fullName evidence="3">PS II complex 12 kDa extrinsic protein</fullName>
    </recommendedName>
</protein>
<reference evidence="1" key="1">
    <citation type="submission" date="2023-10" db="EMBL/GenBank/DDBJ databases">
        <authorList>
            <person name="Chen Y."/>
            <person name="Shah S."/>
            <person name="Dougan E. K."/>
            <person name="Thang M."/>
            <person name="Chan C."/>
        </authorList>
    </citation>
    <scope>NUCLEOTIDE SEQUENCE [LARGE SCALE GENOMIC DNA]</scope>
</reference>
<name>A0ABN9QRH4_9DINO</name>
<dbReference type="Proteomes" id="UP001189429">
    <property type="component" value="Unassembled WGS sequence"/>
</dbReference>
<comment type="caution">
    <text evidence="1">The sequence shown here is derived from an EMBL/GenBank/DDBJ whole genome shotgun (WGS) entry which is preliminary data.</text>
</comment>
<evidence type="ECO:0008006" key="3">
    <source>
        <dbReference type="Google" id="ProtNLM"/>
    </source>
</evidence>
<keyword evidence="2" id="KW-1185">Reference proteome</keyword>